<dbReference type="AlphaFoldDB" id="A0A0F3KZK1"/>
<dbReference type="Proteomes" id="UP000033651">
    <property type="component" value="Unassembled WGS sequence"/>
</dbReference>
<dbReference type="OrthoDB" id="8481305at2"/>
<dbReference type="EMBL" id="JZRB01000008">
    <property type="protein sequence ID" value="KJV36397.1"/>
    <property type="molecule type" value="Genomic_DNA"/>
</dbReference>
<accession>A0A0F3KZK1</accession>
<sequence>MMAGPTWAEAELRRSLNDAVASGRLAVSGDFDAFAQALANVFPFPKGRLDWCRVPGAEVVQAKGDVAAAFVAFLRKAVGHVDAAQQVVVLGDNQVRFAVLGPIDAILAALPTITAFPQHTYVFPYPGVAWCASLTSEHDMCFGCAPARD</sequence>
<name>A0A0F3KZK1_9GAMM</name>
<proteinExistence type="predicted"/>
<comment type="caution">
    <text evidence="1">The sequence shown here is derived from an EMBL/GenBank/DDBJ whole genome shotgun (WGS) entry which is preliminary data.</text>
</comment>
<reference evidence="1 2" key="1">
    <citation type="submission" date="2015-03" db="EMBL/GenBank/DDBJ databases">
        <title>Draft genome sequence of Luteibacter yeojuensis strain SU11.</title>
        <authorList>
            <person name="Sulaiman J."/>
            <person name="Priya K."/>
            <person name="Chan K.-G."/>
        </authorList>
    </citation>
    <scope>NUCLEOTIDE SEQUENCE [LARGE SCALE GENOMIC DNA]</scope>
    <source>
        <strain evidence="1 2">SU11</strain>
    </source>
</reference>
<keyword evidence="2" id="KW-1185">Reference proteome</keyword>
<protein>
    <submittedName>
        <fullName evidence="1">Uncharacterized protein</fullName>
    </submittedName>
</protein>
<organism evidence="1 2">
    <name type="scientific">Luteibacter yeojuensis</name>
    <dbReference type="NCBI Taxonomy" id="345309"/>
    <lineage>
        <taxon>Bacteria</taxon>
        <taxon>Pseudomonadati</taxon>
        <taxon>Pseudomonadota</taxon>
        <taxon>Gammaproteobacteria</taxon>
        <taxon>Lysobacterales</taxon>
        <taxon>Rhodanobacteraceae</taxon>
        <taxon>Luteibacter</taxon>
    </lineage>
</organism>
<evidence type="ECO:0000313" key="2">
    <source>
        <dbReference type="Proteomes" id="UP000033651"/>
    </source>
</evidence>
<gene>
    <name evidence="1" type="ORF">VI08_04545</name>
</gene>
<dbReference type="RefSeq" id="WP_045828371.1">
    <property type="nucleotide sequence ID" value="NZ_JZRB01000008.1"/>
</dbReference>
<evidence type="ECO:0000313" key="1">
    <source>
        <dbReference type="EMBL" id="KJV36397.1"/>
    </source>
</evidence>
<dbReference type="PATRIC" id="fig|345309.4.peg.3987"/>